<dbReference type="Proteomes" id="UP000032142">
    <property type="component" value="Unassembled WGS sequence"/>
</dbReference>
<name>A0A0B0MSD4_GOSAR</name>
<gene>
    <name evidence="1" type="ORF">F383_27379</name>
</gene>
<evidence type="ECO:0000313" key="1">
    <source>
        <dbReference type="EMBL" id="KHG03272.1"/>
    </source>
</evidence>
<dbReference type="AlphaFoldDB" id="A0A0B0MSD4"/>
<accession>A0A0B0MSD4</accession>
<evidence type="ECO:0000313" key="2">
    <source>
        <dbReference type="Proteomes" id="UP000032142"/>
    </source>
</evidence>
<comment type="caution">
    <text evidence="1">The sequence shown here is derived from an EMBL/GenBank/DDBJ whole genome shotgun (WGS) entry which is preliminary data.</text>
</comment>
<sequence>MMTDITKQPSPYTFHILKMFKIIGTQNNSLIV</sequence>
<keyword evidence="2" id="KW-1185">Reference proteome</keyword>
<organism evidence="1 2">
    <name type="scientific">Gossypium arboreum</name>
    <name type="common">Tree cotton</name>
    <name type="synonym">Gossypium nanking</name>
    <dbReference type="NCBI Taxonomy" id="29729"/>
    <lineage>
        <taxon>Eukaryota</taxon>
        <taxon>Viridiplantae</taxon>
        <taxon>Streptophyta</taxon>
        <taxon>Embryophyta</taxon>
        <taxon>Tracheophyta</taxon>
        <taxon>Spermatophyta</taxon>
        <taxon>Magnoliopsida</taxon>
        <taxon>eudicotyledons</taxon>
        <taxon>Gunneridae</taxon>
        <taxon>Pentapetalae</taxon>
        <taxon>rosids</taxon>
        <taxon>malvids</taxon>
        <taxon>Malvales</taxon>
        <taxon>Malvaceae</taxon>
        <taxon>Malvoideae</taxon>
        <taxon>Gossypium</taxon>
    </lineage>
</organism>
<proteinExistence type="predicted"/>
<dbReference type="EMBL" id="JRRC01339918">
    <property type="protein sequence ID" value="KHG03272.1"/>
    <property type="molecule type" value="Genomic_DNA"/>
</dbReference>
<reference evidence="2" key="1">
    <citation type="submission" date="2014-09" db="EMBL/GenBank/DDBJ databases">
        <authorList>
            <person name="Mudge J."/>
            <person name="Ramaraj T."/>
            <person name="Lindquist I.E."/>
            <person name="Bharti A.K."/>
            <person name="Sundararajan A."/>
            <person name="Cameron C.T."/>
            <person name="Woodward J.E."/>
            <person name="May G.D."/>
            <person name="Brubaker C."/>
            <person name="Broadhvest J."/>
            <person name="Wilkins T.A."/>
        </authorList>
    </citation>
    <scope>NUCLEOTIDE SEQUENCE</scope>
    <source>
        <strain evidence="2">cv. AKA8401</strain>
    </source>
</reference>
<protein>
    <submittedName>
        <fullName evidence="1">Uncharacterized protein</fullName>
    </submittedName>
</protein>